<keyword evidence="3" id="KW-1003">Cell membrane</keyword>
<dbReference type="OrthoDB" id="9797790at2"/>
<evidence type="ECO:0000256" key="7">
    <source>
        <dbReference type="SAM" id="Phobius"/>
    </source>
</evidence>
<evidence type="ECO:0000256" key="1">
    <source>
        <dbReference type="ARBA" id="ARBA00004651"/>
    </source>
</evidence>
<keyword evidence="9" id="KW-1185">Reference proteome</keyword>
<evidence type="ECO:0000256" key="2">
    <source>
        <dbReference type="ARBA" id="ARBA00009772"/>
    </source>
</evidence>
<gene>
    <name evidence="8" type="ORF">D3Y57_04225</name>
</gene>
<evidence type="ECO:0000256" key="6">
    <source>
        <dbReference type="ARBA" id="ARBA00023136"/>
    </source>
</evidence>
<evidence type="ECO:0000256" key="5">
    <source>
        <dbReference type="ARBA" id="ARBA00022989"/>
    </source>
</evidence>
<accession>A0A494T784</accession>
<organism evidence="8 9">
    <name type="scientific">Sphingomonas paeninsulae</name>
    <dbReference type="NCBI Taxonomy" id="2319844"/>
    <lineage>
        <taxon>Bacteria</taxon>
        <taxon>Pseudomonadati</taxon>
        <taxon>Pseudomonadota</taxon>
        <taxon>Alphaproteobacteria</taxon>
        <taxon>Sphingomonadales</taxon>
        <taxon>Sphingomonadaceae</taxon>
        <taxon>Sphingomonas</taxon>
    </lineage>
</organism>
<evidence type="ECO:0000256" key="3">
    <source>
        <dbReference type="ARBA" id="ARBA00022475"/>
    </source>
</evidence>
<keyword evidence="8" id="KW-0614">Plasmid</keyword>
<dbReference type="GO" id="GO:0005886">
    <property type="term" value="C:plasma membrane"/>
    <property type="evidence" value="ECO:0007669"/>
    <property type="project" value="UniProtKB-SubCell"/>
</dbReference>
<comment type="similarity">
    <text evidence="2">Belongs to the FliR/MopE/SpaR family.</text>
</comment>
<dbReference type="KEGG" id="spha:D3Y57_04225"/>
<feature type="transmembrane region" description="Helical" evidence="7">
    <location>
        <begin position="72"/>
        <end position="97"/>
    </location>
</feature>
<proteinExistence type="inferred from homology"/>
<reference evidence="8 9" key="1">
    <citation type="submission" date="2018-09" db="EMBL/GenBank/DDBJ databases">
        <title>Sphingomonas peninsula sp. nov., isolated from fildes peninsula, Antarctic soil.</title>
        <authorList>
            <person name="Yingchao G."/>
        </authorList>
    </citation>
    <scope>NUCLEOTIDE SEQUENCE [LARGE SCALE GENOMIC DNA]</scope>
    <source>
        <strain evidence="8 9">YZ-8</strain>
        <plasmid evidence="8 9">unnamed1</plasmid>
    </source>
</reference>
<dbReference type="PRINTS" id="PR00953">
    <property type="entry name" value="TYPE3IMRPROT"/>
</dbReference>
<dbReference type="EMBL" id="CP032828">
    <property type="protein sequence ID" value="AYJ85239.1"/>
    <property type="molecule type" value="Genomic_DNA"/>
</dbReference>
<feature type="transmembrane region" description="Helical" evidence="7">
    <location>
        <begin position="201"/>
        <end position="223"/>
    </location>
</feature>
<sequence length="243" mass="24404">MTLSEAAMGIAIASIRPGAALLTSPLFGNTHVPVTLRIGLSVALGWSAFSTMDPVTVLAAAHDAPFLVLPELVIGFAMGFAVQMAFGAAMMAGEVVGNTMGLGFATSMDGLSGPAPTLSNLMGFAATAIFLAGQGHLTLVATILNSYRLLPLGASWMPSGDMVGFGTMMFGGAVAIALPVAFALVLVQIVTALIARAAPSLNLFAIGLPFTQLAGAALLVVAFPSMGSSIAARLTEALALAAP</sequence>
<dbReference type="Pfam" id="PF01311">
    <property type="entry name" value="Bac_export_1"/>
    <property type="match status" value="1"/>
</dbReference>
<feature type="transmembrane region" description="Helical" evidence="7">
    <location>
        <begin position="118"/>
        <end position="144"/>
    </location>
</feature>
<dbReference type="AlphaFoldDB" id="A0A494T784"/>
<feature type="transmembrane region" description="Helical" evidence="7">
    <location>
        <begin position="34"/>
        <end position="52"/>
    </location>
</feature>
<dbReference type="PANTHER" id="PTHR30065">
    <property type="entry name" value="FLAGELLAR BIOSYNTHETIC PROTEIN FLIR"/>
    <property type="match status" value="1"/>
</dbReference>
<comment type="subcellular location">
    <subcellularLocation>
        <location evidence="1">Cell membrane</location>
        <topology evidence="1">Multi-pass membrane protein</topology>
    </subcellularLocation>
</comment>
<name>A0A494T784_SPHPE</name>
<dbReference type="GO" id="GO:0006605">
    <property type="term" value="P:protein targeting"/>
    <property type="evidence" value="ECO:0007669"/>
    <property type="project" value="InterPro"/>
</dbReference>
<feature type="transmembrane region" description="Helical" evidence="7">
    <location>
        <begin position="164"/>
        <end position="194"/>
    </location>
</feature>
<dbReference type="Proteomes" id="UP000276254">
    <property type="component" value="Plasmid unnamed1"/>
</dbReference>
<dbReference type="PANTHER" id="PTHR30065:SF8">
    <property type="entry name" value="FLAGELLAR BIOSYNTHETIC PROTEIN FLIR"/>
    <property type="match status" value="1"/>
</dbReference>
<keyword evidence="5 7" id="KW-1133">Transmembrane helix</keyword>
<geneLocation type="plasmid" evidence="8">
    <name>unnamed1</name>
</geneLocation>
<evidence type="ECO:0000313" key="8">
    <source>
        <dbReference type="EMBL" id="AYJ85239.1"/>
    </source>
</evidence>
<keyword evidence="4 7" id="KW-0812">Transmembrane</keyword>
<keyword evidence="6 7" id="KW-0472">Membrane</keyword>
<protein>
    <submittedName>
        <fullName evidence="8">Type III secretion protein</fullName>
    </submittedName>
</protein>
<evidence type="ECO:0000256" key="4">
    <source>
        <dbReference type="ARBA" id="ARBA00022692"/>
    </source>
</evidence>
<dbReference type="InterPro" id="IPR002010">
    <property type="entry name" value="T3SS_IM_R"/>
</dbReference>
<evidence type="ECO:0000313" key="9">
    <source>
        <dbReference type="Proteomes" id="UP000276254"/>
    </source>
</evidence>